<dbReference type="GO" id="GO:0006567">
    <property type="term" value="P:L-threonine catabolic process"/>
    <property type="evidence" value="ECO:0007669"/>
    <property type="project" value="TreeGrafter"/>
</dbReference>
<gene>
    <name evidence="6" type="ORF">HHL22_15190</name>
</gene>
<protein>
    <submittedName>
        <fullName evidence="6">Pyridoxal-phosphate dependent enzyme</fullName>
    </submittedName>
</protein>
<evidence type="ECO:0000259" key="5">
    <source>
        <dbReference type="Pfam" id="PF00291"/>
    </source>
</evidence>
<dbReference type="InterPro" id="IPR001926">
    <property type="entry name" value="TrpB-like_PALP"/>
</dbReference>
<keyword evidence="4" id="KW-0456">Lyase</keyword>
<comment type="cofactor">
    <cofactor evidence="1">
        <name>pyridoxal 5'-phosphate</name>
        <dbReference type="ChEBI" id="CHEBI:597326"/>
    </cofactor>
</comment>
<dbReference type="PANTHER" id="PTHR48078:SF6">
    <property type="entry name" value="L-THREONINE DEHYDRATASE CATABOLIC TDCB"/>
    <property type="match status" value="1"/>
</dbReference>
<reference evidence="6 7" key="1">
    <citation type="submission" date="2020-04" db="EMBL/GenBank/DDBJ databases">
        <title>Hymenobacter polaris sp. nov., isolated from Arctic soil.</title>
        <authorList>
            <person name="Dahal R.H."/>
        </authorList>
    </citation>
    <scope>NUCLEOTIDE SEQUENCE [LARGE SCALE GENOMIC DNA]</scope>
    <source>
        <strain evidence="6 7">RP-2-7</strain>
    </source>
</reference>
<evidence type="ECO:0000256" key="3">
    <source>
        <dbReference type="ARBA" id="ARBA00022898"/>
    </source>
</evidence>
<dbReference type="GO" id="GO:0003941">
    <property type="term" value="F:L-serine ammonia-lyase activity"/>
    <property type="evidence" value="ECO:0007669"/>
    <property type="project" value="TreeGrafter"/>
</dbReference>
<dbReference type="PANTHER" id="PTHR48078">
    <property type="entry name" value="THREONINE DEHYDRATASE, MITOCHONDRIAL-RELATED"/>
    <property type="match status" value="1"/>
</dbReference>
<dbReference type="SUPFAM" id="SSF53686">
    <property type="entry name" value="Tryptophan synthase beta subunit-like PLP-dependent enzymes"/>
    <property type="match status" value="1"/>
</dbReference>
<dbReference type="FunFam" id="3.40.50.1100:FF:000005">
    <property type="entry name" value="Threonine dehydratase catabolic"/>
    <property type="match status" value="1"/>
</dbReference>
<dbReference type="EMBL" id="JABBGH010000002">
    <property type="protein sequence ID" value="NML66552.1"/>
    <property type="molecule type" value="Genomic_DNA"/>
</dbReference>
<evidence type="ECO:0000313" key="7">
    <source>
        <dbReference type="Proteomes" id="UP000559626"/>
    </source>
</evidence>
<comment type="caution">
    <text evidence="6">The sequence shown here is derived from an EMBL/GenBank/DDBJ whole genome shotgun (WGS) entry which is preliminary data.</text>
</comment>
<dbReference type="RefSeq" id="WP_169532186.1">
    <property type="nucleotide sequence ID" value="NZ_JABBGH010000002.1"/>
</dbReference>
<keyword evidence="3" id="KW-0663">Pyridoxal phosphate</keyword>
<dbReference type="Pfam" id="PF00291">
    <property type="entry name" value="PALP"/>
    <property type="match status" value="1"/>
</dbReference>
<keyword evidence="7" id="KW-1185">Reference proteome</keyword>
<accession>A0A7Y0FN41</accession>
<evidence type="ECO:0000256" key="4">
    <source>
        <dbReference type="ARBA" id="ARBA00023239"/>
    </source>
</evidence>
<dbReference type="Proteomes" id="UP000559626">
    <property type="component" value="Unassembled WGS sequence"/>
</dbReference>
<sequence>MNLVTLADIEQARERLRGLARTTPLLPFELSELPDEHVYLKPESLQPIGSFKIRGAGNRLVALLPAERERGVLAYSSGNHAQGVAYAARQLGLRATIVMPTTAPQVKIAATRALGAEVVLYDPAHEKREAVAARLLAAAPAPPVLVPPFDDAYVIAGQGTVGLEIVEALPTVELVLAPVGGGGLLGGMAAALKLLKPSVKVIGVEPELAADAQASYRSGQVVEWAAADTGRTLADGVRTLSVSELTLAHLRQYADDIVTVSEAELRAAARRLLLEARLVIEPTAALPLAALLRHRASLPPSQHTVLVLTGGNADPATLVELLHGEG</sequence>
<evidence type="ECO:0000256" key="2">
    <source>
        <dbReference type="ARBA" id="ARBA00010869"/>
    </source>
</evidence>
<dbReference type="GO" id="GO:0009097">
    <property type="term" value="P:isoleucine biosynthetic process"/>
    <property type="evidence" value="ECO:0007669"/>
    <property type="project" value="TreeGrafter"/>
</dbReference>
<dbReference type="GO" id="GO:0004794">
    <property type="term" value="F:threonine deaminase activity"/>
    <property type="evidence" value="ECO:0007669"/>
    <property type="project" value="TreeGrafter"/>
</dbReference>
<dbReference type="GO" id="GO:0006565">
    <property type="term" value="P:L-serine catabolic process"/>
    <property type="evidence" value="ECO:0007669"/>
    <property type="project" value="TreeGrafter"/>
</dbReference>
<evidence type="ECO:0000256" key="1">
    <source>
        <dbReference type="ARBA" id="ARBA00001933"/>
    </source>
</evidence>
<dbReference type="GO" id="GO:0030170">
    <property type="term" value="F:pyridoxal phosphate binding"/>
    <property type="evidence" value="ECO:0007669"/>
    <property type="project" value="UniProtKB-ARBA"/>
</dbReference>
<dbReference type="AlphaFoldDB" id="A0A7Y0FN41"/>
<dbReference type="FunFam" id="3.40.50.1100:FF:000007">
    <property type="entry name" value="L-threonine dehydratase catabolic TdcB"/>
    <property type="match status" value="1"/>
</dbReference>
<name>A0A7Y0FN41_9BACT</name>
<evidence type="ECO:0000313" key="6">
    <source>
        <dbReference type="EMBL" id="NML66552.1"/>
    </source>
</evidence>
<proteinExistence type="inferred from homology"/>
<dbReference type="InterPro" id="IPR050147">
    <property type="entry name" value="Ser/Thr_Dehydratase"/>
</dbReference>
<organism evidence="6 7">
    <name type="scientific">Hymenobacter polaris</name>
    <dbReference type="NCBI Taxonomy" id="2682546"/>
    <lineage>
        <taxon>Bacteria</taxon>
        <taxon>Pseudomonadati</taxon>
        <taxon>Bacteroidota</taxon>
        <taxon>Cytophagia</taxon>
        <taxon>Cytophagales</taxon>
        <taxon>Hymenobacteraceae</taxon>
        <taxon>Hymenobacter</taxon>
    </lineage>
</organism>
<dbReference type="InterPro" id="IPR036052">
    <property type="entry name" value="TrpB-like_PALP_sf"/>
</dbReference>
<comment type="similarity">
    <text evidence="2">Belongs to the serine/threonine dehydratase family.</text>
</comment>
<dbReference type="Gene3D" id="3.40.50.1100">
    <property type="match status" value="2"/>
</dbReference>
<feature type="domain" description="Tryptophan synthase beta chain-like PALP" evidence="5">
    <location>
        <begin position="20"/>
        <end position="310"/>
    </location>
</feature>